<reference evidence="8" key="1">
    <citation type="journal article" date="2019" name="Int. J. Syst. Evol. Microbiol.">
        <title>The Global Catalogue of Microorganisms (GCM) 10K type strain sequencing project: providing services to taxonomists for standard genome sequencing and annotation.</title>
        <authorList>
            <consortium name="The Broad Institute Genomics Platform"/>
            <consortium name="The Broad Institute Genome Sequencing Center for Infectious Disease"/>
            <person name="Wu L."/>
            <person name="Ma J."/>
        </authorList>
    </citation>
    <scope>NUCLEOTIDE SEQUENCE [LARGE SCALE GENOMIC DNA]</scope>
    <source>
        <strain evidence="8">JCM 18303</strain>
    </source>
</reference>
<keyword evidence="3 5" id="KW-0949">S-adenosyl-L-methionine</keyword>
<accession>A0ABP9Q6D3</accession>
<dbReference type="InterPro" id="IPR001737">
    <property type="entry name" value="KsgA/Erm"/>
</dbReference>
<feature type="binding site" evidence="5">
    <location>
        <position position="86"/>
    </location>
    <ligand>
        <name>S-adenosyl-L-methionine</name>
        <dbReference type="ChEBI" id="CHEBI:59789"/>
    </ligand>
</feature>
<keyword evidence="1 5" id="KW-0489">Methyltransferase</keyword>
<dbReference type="Proteomes" id="UP001428817">
    <property type="component" value="Unassembled WGS sequence"/>
</dbReference>
<feature type="binding site" evidence="5">
    <location>
        <position position="62"/>
    </location>
    <ligand>
        <name>S-adenosyl-L-methionine</name>
        <dbReference type="ChEBI" id="CHEBI:59789"/>
    </ligand>
</feature>
<feature type="binding site" evidence="5">
    <location>
        <position position="41"/>
    </location>
    <ligand>
        <name>S-adenosyl-L-methionine</name>
        <dbReference type="ChEBI" id="CHEBI:59789"/>
    </ligand>
</feature>
<dbReference type="InterPro" id="IPR020598">
    <property type="entry name" value="rRNA_Ade_methylase_Trfase_N"/>
</dbReference>
<dbReference type="PANTHER" id="PTHR11727:SF7">
    <property type="entry name" value="DIMETHYLADENOSINE TRANSFERASE-RELATED"/>
    <property type="match status" value="1"/>
</dbReference>
<evidence type="ECO:0000313" key="7">
    <source>
        <dbReference type="EMBL" id="GAA5157584.1"/>
    </source>
</evidence>
<dbReference type="Pfam" id="PF00398">
    <property type="entry name" value="RrnaAD"/>
    <property type="match status" value="1"/>
</dbReference>
<organism evidence="7 8">
    <name type="scientific">Pseudonocardia eucalypti</name>
    <dbReference type="NCBI Taxonomy" id="648755"/>
    <lineage>
        <taxon>Bacteria</taxon>
        <taxon>Bacillati</taxon>
        <taxon>Actinomycetota</taxon>
        <taxon>Actinomycetes</taxon>
        <taxon>Pseudonocardiales</taxon>
        <taxon>Pseudonocardiaceae</taxon>
        <taxon>Pseudonocardia</taxon>
    </lineage>
</organism>
<sequence>MPRARTRPNPSGVHLLTARRPIDQLVSAATLAPDDLVIDFGAGPGVITAALAATGARVLAVERDARFARRLSRRFDGHNVRVVHDDLRRVPLPRRPFSVVASIPFAVSTTLLRRLLGDRRVPLRGADLVVEWGFARRVTTEWPGRAETARWAARYDLVLRRRIPAASFTPPPSVDAAHLSIRPRFNLSNLG</sequence>
<feature type="binding site" evidence="5">
    <location>
        <position position="14"/>
    </location>
    <ligand>
        <name>S-adenosyl-L-methionine</name>
        <dbReference type="ChEBI" id="CHEBI:59789"/>
    </ligand>
</feature>
<evidence type="ECO:0000259" key="6">
    <source>
        <dbReference type="SMART" id="SM00650"/>
    </source>
</evidence>
<dbReference type="InterPro" id="IPR020596">
    <property type="entry name" value="rRNA_Ade_Mease_Trfase_CS"/>
</dbReference>
<evidence type="ECO:0000256" key="3">
    <source>
        <dbReference type="ARBA" id="ARBA00022691"/>
    </source>
</evidence>
<name>A0ABP9Q6D3_9PSEU</name>
<evidence type="ECO:0000256" key="5">
    <source>
        <dbReference type="PROSITE-ProRule" id="PRU01026"/>
    </source>
</evidence>
<keyword evidence="4 5" id="KW-0694">RNA-binding</keyword>
<evidence type="ECO:0000313" key="8">
    <source>
        <dbReference type="Proteomes" id="UP001428817"/>
    </source>
</evidence>
<proteinExistence type="inferred from homology"/>
<comment type="similarity">
    <text evidence="5">Belongs to the class I-like SAM-binding methyltransferase superfamily. rRNA adenine N(6)-methyltransferase family.</text>
</comment>
<dbReference type="CDD" id="cd02440">
    <property type="entry name" value="AdoMet_MTases"/>
    <property type="match status" value="1"/>
</dbReference>
<keyword evidence="8" id="KW-1185">Reference proteome</keyword>
<dbReference type="SMART" id="SM00650">
    <property type="entry name" value="rADc"/>
    <property type="match status" value="1"/>
</dbReference>
<dbReference type="EMBL" id="BAABJP010000015">
    <property type="protein sequence ID" value="GAA5157584.1"/>
    <property type="molecule type" value="Genomic_DNA"/>
</dbReference>
<feature type="binding site" evidence="5">
    <location>
        <position position="102"/>
    </location>
    <ligand>
        <name>S-adenosyl-L-methionine</name>
        <dbReference type="ChEBI" id="CHEBI:59789"/>
    </ligand>
</feature>
<protein>
    <submittedName>
        <fullName evidence="7">23S rRNA (Adenine(2058)-N(6))-methyltransferase Erm(37)</fullName>
    </submittedName>
</protein>
<dbReference type="InterPro" id="IPR029063">
    <property type="entry name" value="SAM-dependent_MTases_sf"/>
</dbReference>
<feature type="domain" description="Ribosomal RNA adenine methylase transferase N-terminal" evidence="6">
    <location>
        <begin position="21"/>
        <end position="185"/>
    </location>
</feature>
<dbReference type="PANTHER" id="PTHR11727">
    <property type="entry name" value="DIMETHYLADENOSINE TRANSFERASE"/>
    <property type="match status" value="1"/>
</dbReference>
<gene>
    <name evidence="7" type="primary">erm(37)</name>
    <name evidence="7" type="ORF">GCM10023321_36040</name>
</gene>
<comment type="caution">
    <text evidence="7">The sequence shown here is derived from an EMBL/GenBank/DDBJ whole genome shotgun (WGS) entry which is preliminary data.</text>
</comment>
<dbReference type="SUPFAM" id="SSF53335">
    <property type="entry name" value="S-adenosyl-L-methionine-dependent methyltransferases"/>
    <property type="match status" value="1"/>
</dbReference>
<evidence type="ECO:0000256" key="1">
    <source>
        <dbReference type="ARBA" id="ARBA00022603"/>
    </source>
</evidence>
<dbReference type="PROSITE" id="PS51689">
    <property type="entry name" value="SAM_RNA_A_N6_MT"/>
    <property type="match status" value="1"/>
</dbReference>
<dbReference type="PROSITE" id="PS01131">
    <property type="entry name" value="RRNA_A_DIMETH"/>
    <property type="match status" value="1"/>
</dbReference>
<dbReference type="RefSeq" id="WP_185059293.1">
    <property type="nucleotide sequence ID" value="NZ_BAABJP010000015.1"/>
</dbReference>
<feature type="binding site" evidence="5">
    <location>
        <position position="16"/>
    </location>
    <ligand>
        <name>S-adenosyl-L-methionine</name>
        <dbReference type="ChEBI" id="CHEBI:59789"/>
    </ligand>
</feature>
<dbReference type="Gene3D" id="3.40.50.150">
    <property type="entry name" value="Vaccinia Virus protein VP39"/>
    <property type="match status" value="1"/>
</dbReference>
<keyword evidence="2 5" id="KW-0808">Transferase</keyword>
<evidence type="ECO:0000256" key="2">
    <source>
        <dbReference type="ARBA" id="ARBA00022679"/>
    </source>
</evidence>
<evidence type="ECO:0000256" key="4">
    <source>
        <dbReference type="ARBA" id="ARBA00022884"/>
    </source>
</evidence>